<comment type="caution">
    <text evidence="2">The sequence shown here is derived from an EMBL/GenBank/DDBJ whole genome shotgun (WGS) entry which is preliminary data.</text>
</comment>
<keyword evidence="3" id="KW-1185">Reference proteome</keyword>
<keyword evidence="1" id="KW-1133">Transmembrane helix</keyword>
<organism evidence="2 3">
    <name type="scientific">Allorhodopirellula heiligendammensis</name>
    <dbReference type="NCBI Taxonomy" id="2714739"/>
    <lineage>
        <taxon>Bacteria</taxon>
        <taxon>Pseudomonadati</taxon>
        <taxon>Planctomycetota</taxon>
        <taxon>Planctomycetia</taxon>
        <taxon>Pirellulales</taxon>
        <taxon>Pirellulaceae</taxon>
        <taxon>Allorhodopirellula</taxon>
    </lineage>
</organism>
<reference evidence="2 3" key="1">
    <citation type="journal article" date="2020" name="Antonie Van Leeuwenhoek">
        <title>Rhodopirellula heiligendammensis sp. nov., Rhodopirellula pilleata sp. nov., and Rhodopirellula solitaria sp. nov. isolated from natural or artificial marine surfaces in Northern Germany and California, USA, and emended description of the genus Rhodopirellula.</title>
        <authorList>
            <person name="Kallscheuer N."/>
            <person name="Wiegand S."/>
            <person name="Jogler M."/>
            <person name="Boedeker C."/>
            <person name="Peeters S.H."/>
            <person name="Rast P."/>
            <person name="Heuer A."/>
            <person name="Jetten M.S.M."/>
            <person name="Rohde M."/>
            <person name="Jogler C."/>
        </authorList>
    </citation>
    <scope>NUCLEOTIDE SEQUENCE [LARGE SCALE GENOMIC DNA]</scope>
    <source>
        <strain evidence="2 3">Poly21</strain>
    </source>
</reference>
<protein>
    <submittedName>
        <fullName evidence="2">Uncharacterized protein</fullName>
    </submittedName>
</protein>
<evidence type="ECO:0000313" key="2">
    <source>
        <dbReference type="EMBL" id="TWU16286.1"/>
    </source>
</evidence>
<dbReference type="Proteomes" id="UP000319908">
    <property type="component" value="Unassembled WGS sequence"/>
</dbReference>
<proteinExistence type="predicted"/>
<feature type="transmembrane region" description="Helical" evidence="1">
    <location>
        <begin position="103"/>
        <end position="125"/>
    </location>
</feature>
<evidence type="ECO:0000256" key="1">
    <source>
        <dbReference type="SAM" id="Phobius"/>
    </source>
</evidence>
<evidence type="ECO:0000313" key="3">
    <source>
        <dbReference type="Proteomes" id="UP000319908"/>
    </source>
</evidence>
<gene>
    <name evidence="2" type="ORF">Poly21_34910</name>
</gene>
<sequence length="142" mass="16273">MTPSNENPYAPPSGALTSEVVQRPASWYLSRVQKYYRWMGFGMLSYLVIAVIVAIVDQLHYGSFRLRDAVGPLIWCLFLTWLFAAMIRIGYTAPEKFPQRYQQARWIGIIAGALFLPILGIPAFISVRRLTRYHQCLGSRDE</sequence>
<accession>A0A5C6BYD3</accession>
<feature type="transmembrane region" description="Helical" evidence="1">
    <location>
        <begin position="35"/>
        <end position="57"/>
    </location>
</feature>
<dbReference type="EMBL" id="SJPU01000002">
    <property type="protein sequence ID" value="TWU16286.1"/>
    <property type="molecule type" value="Genomic_DNA"/>
</dbReference>
<dbReference type="AlphaFoldDB" id="A0A5C6BYD3"/>
<feature type="transmembrane region" description="Helical" evidence="1">
    <location>
        <begin position="69"/>
        <end position="91"/>
    </location>
</feature>
<keyword evidence="1" id="KW-0472">Membrane</keyword>
<name>A0A5C6BYD3_9BACT</name>
<dbReference type="RefSeq" id="WP_146407970.1">
    <property type="nucleotide sequence ID" value="NZ_SJPU01000002.1"/>
</dbReference>
<keyword evidence="1" id="KW-0812">Transmembrane</keyword>